<keyword evidence="1" id="KW-1133">Transmembrane helix</keyword>
<comment type="caution">
    <text evidence="2">The sequence shown here is derived from an EMBL/GenBank/DDBJ whole genome shotgun (WGS) entry which is preliminary data.</text>
</comment>
<dbReference type="Pfam" id="PF19589">
    <property type="entry name" value="DUF6095"/>
    <property type="match status" value="1"/>
</dbReference>
<dbReference type="OrthoDB" id="1447634at2"/>
<dbReference type="AlphaFoldDB" id="A0A554VMH2"/>
<dbReference type="InterPro" id="IPR046077">
    <property type="entry name" value="DUF6095"/>
</dbReference>
<protein>
    <submittedName>
        <fullName evidence="2">Uncharacterized protein</fullName>
    </submittedName>
</protein>
<keyword evidence="3" id="KW-1185">Reference proteome</keyword>
<feature type="transmembrane region" description="Helical" evidence="1">
    <location>
        <begin position="42"/>
        <end position="63"/>
    </location>
</feature>
<keyword evidence="1" id="KW-0472">Membrane</keyword>
<evidence type="ECO:0000313" key="2">
    <source>
        <dbReference type="EMBL" id="TSE09477.1"/>
    </source>
</evidence>
<keyword evidence="1" id="KW-0812">Transmembrane</keyword>
<feature type="transmembrane region" description="Helical" evidence="1">
    <location>
        <begin position="20"/>
        <end position="36"/>
    </location>
</feature>
<dbReference type="RefSeq" id="WP_143916121.1">
    <property type="nucleotide sequence ID" value="NZ_CANMIK010000003.1"/>
</dbReference>
<evidence type="ECO:0000313" key="3">
    <source>
        <dbReference type="Proteomes" id="UP000318833"/>
    </source>
</evidence>
<name>A0A554VMH2_9FLAO</name>
<gene>
    <name evidence="2" type="ORF">FOF46_08195</name>
</gene>
<dbReference type="Proteomes" id="UP000318833">
    <property type="component" value="Unassembled WGS sequence"/>
</dbReference>
<organism evidence="2 3">
    <name type="scientific">Aquimarina algiphila</name>
    <dbReference type="NCBI Taxonomy" id="2047982"/>
    <lineage>
        <taxon>Bacteria</taxon>
        <taxon>Pseudomonadati</taxon>
        <taxon>Bacteroidota</taxon>
        <taxon>Flavobacteriia</taxon>
        <taxon>Flavobacteriales</taxon>
        <taxon>Flavobacteriaceae</taxon>
        <taxon>Aquimarina</taxon>
    </lineage>
</organism>
<reference evidence="2 3" key="1">
    <citation type="submission" date="2019-07" db="EMBL/GenBank/DDBJ databases">
        <title>The draft genome sequence of Aquimarina algiphila M91.</title>
        <authorList>
            <person name="Meng X."/>
        </authorList>
    </citation>
    <scope>NUCLEOTIDE SEQUENCE [LARGE SCALE GENOMIC DNA]</scope>
    <source>
        <strain evidence="2 3">M91</strain>
    </source>
</reference>
<proteinExistence type="predicted"/>
<evidence type="ECO:0000256" key="1">
    <source>
        <dbReference type="SAM" id="Phobius"/>
    </source>
</evidence>
<sequence length="78" mass="8779">MKPKRTNKELLGKGVQRMTIALIFMFISPVVIHSAFKNQEHPLYIPILVLGLISAGFAIFMAFKGLKTIMESIFGKKK</sequence>
<accession>A0A554VMH2</accession>
<dbReference type="EMBL" id="VLNR01000013">
    <property type="protein sequence ID" value="TSE09477.1"/>
    <property type="molecule type" value="Genomic_DNA"/>
</dbReference>